<keyword evidence="2" id="KW-1185">Reference proteome</keyword>
<sequence length="346" mass="38876">MKAILFLINLMIILSCSKVEETDVTEPIDDDLQGPISRPTSGYGADGTYKVAEISFPNPLYAGTSVSIFYPDGVNSARPTIFYSHPYGGEVKEYNRGLFEFIAKKGYVVVFVPYPTIGVSIDARYNTLWEGFSKAVADYPQIIDTKKVGFMGHSFGGGASIGLSYKAFTENGWGQDGRFLFTMAPWYNFQITPQQLQSFPANTKMITQVYDEDIFNDHRMAIDIFKHINIADTEKDFIYIKPSIIAGYTYHTYHNLPNTRSAYDALDYYGVYRLLDALIDYSFNNNQAAKKTALGNGASEQITMPSYKGEIMTALEVTDNPSPKYNQSKYEFRCGSVENPRILNCN</sequence>
<proteinExistence type="predicted"/>
<evidence type="ECO:0000313" key="2">
    <source>
        <dbReference type="Proteomes" id="UP000524404"/>
    </source>
</evidence>
<dbReference type="PROSITE" id="PS51257">
    <property type="entry name" value="PROKAR_LIPOPROTEIN"/>
    <property type="match status" value="1"/>
</dbReference>
<dbReference type="EMBL" id="JACHKT010000001">
    <property type="protein sequence ID" value="MBB6001412.1"/>
    <property type="molecule type" value="Genomic_DNA"/>
</dbReference>
<name>A0A841EDZ6_9BACT</name>
<dbReference type="AlphaFoldDB" id="A0A841EDZ6"/>
<protein>
    <recommendedName>
        <fullName evidence="3">Alpha/beta hydrolase</fullName>
    </recommendedName>
</protein>
<evidence type="ECO:0008006" key="3">
    <source>
        <dbReference type="Google" id="ProtNLM"/>
    </source>
</evidence>
<dbReference type="InterPro" id="IPR029058">
    <property type="entry name" value="AB_hydrolase_fold"/>
</dbReference>
<dbReference type="Proteomes" id="UP000524404">
    <property type="component" value="Unassembled WGS sequence"/>
</dbReference>
<dbReference type="SUPFAM" id="SSF53474">
    <property type="entry name" value="alpha/beta-Hydrolases"/>
    <property type="match status" value="1"/>
</dbReference>
<dbReference type="Gene3D" id="3.40.50.1820">
    <property type="entry name" value="alpha/beta hydrolase"/>
    <property type="match status" value="1"/>
</dbReference>
<comment type="caution">
    <text evidence="1">The sequence shown here is derived from an EMBL/GenBank/DDBJ whole genome shotgun (WGS) entry which is preliminary data.</text>
</comment>
<accession>A0A841EDZ6</accession>
<dbReference type="RefSeq" id="WP_184128342.1">
    <property type="nucleotide sequence ID" value="NZ_JACHKT010000001.1"/>
</dbReference>
<organism evidence="1 2">
    <name type="scientific">Arcicella rosea</name>
    <dbReference type="NCBI Taxonomy" id="502909"/>
    <lineage>
        <taxon>Bacteria</taxon>
        <taxon>Pseudomonadati</taxon>
        <taxon>Bacteroidota</taxon>
        <taxon>Cytophagia</taxon>
        <taxon>Cytophagales</taxon>
        <taxon>Flectobacillaceae</taxon>
        <taxon>Arcicella</taxon>
    </lineage>
</organism>
<gene>
    <name evidence="1" type="ORF">HNP25_000051</name>
</gene>
<reference evidence="1 2" key="1">
    <citation type="submission" date="2020-08" db="EMBL/GenBank/DDBJ databases">
        <title>Functional genomics of gut bacteria from endangered species of beetles.</title>
        <authorList>
            <person name="Carlos-Shanley C."/>
        </authorList>
    </citation>
    <scope>NUCLEOTIDE SEQUENCE [LARGE SCALE GENOMIC DNA]</scope>
    <source>
        <strain evidence="1 2">S00070</strain>
    </source>
</reference>
<evidence type="ECO:0000313" key="1">
    <source>
        <dbReference type="EMBL" id="MBB6001412.1"/>
    </source>
</evidence>